<evidence type="ECO:0000256" key="1">
    <source>
        <dbReference type="ARBA" id="ARBA00004123"/>
    </source>
</evidence>
<dbReference type="Pfam" id="PF10221">
    <property type="entry name" value="Mat89Bb"/>
    <property type="match status" value="1"/>
</dbReference>
<dbReference type="GO" id="GO:0007052">
    <property type="term" value="P:mitotic spindle organization"/>
    <property type="evidence" value="ECO:0007669"/>
    <property type="project" value="Ensembl"/>
</dbReference>
<dbReference type="InterPro" id="IPR019355">
    <property type="entry name" value="Cell_cycle_regulator_Mat89Bb"/>
</dbReference>
<evidence type="ECO:0000256" key="3">
    <source>
        <dbReference type="ARBA" id="ARBA00022490"/>
    </source>
</evidence>
<evidence type="ECO:0000256" key="4">
    <source>
        <dbReference type="ARBA" id="ARBA00022618"/>
    </source>
</evidence>
<keyword evidence="4" id="KW-0132">Cell division</keyword>
<comment type="similarity">
    <text evidence="8">Belongs to the Integrator subunit 13 family.</text>
</comment>
<dbReference type="Ensembl" id="ENSMMMT00000023790.1">
    <property type="protein sequence ID" value="ENSMMMP00000020928.1"/>
    <property type="gene ID" value="ENSMMMG00000018473.1"/>
</dbReference>
<keyword evidence="6" id="KW-0539">Nucleus</keyword>
<evidence type="ECO:0000256" key="5">
    <source>
        <dbReference type="ARBA" id="ARBA00022776"/>
    </source>
</evidence>
<keyword evidence="7" id="KW-0131">Cell cycle</keyword>
<evidence type="ECO:0000313" key="11">
    <source>
        <dbReference type="Proteomes" id="UP000694407"/>
    </source>
</evidence>
<feature type="region of interest" description="Disordered" evidence="9">
    <location>
        <begin position="556"/>
        <end position="641"/>
    </location>
</feature>
<dbReference type="AlphaFoldDB" id="A0A8C5ZWU2"/>
<dbReference type="PANTHER" id="PTHR12955">
    <property type="entry name" value="SARCOMA ANTIGEN NY-SAR-95-RELATED"/>
    <property type="match status" value="1"/>
</dbReference>
<dbReference type="GO" id="GO:0051301">
    <property type="term" value="P:cell division"/>
    <property type="evidence" value="ECO:0007669"/>
    <property type="project" value="UniProtKB-KW"/>
</dbReference>
<dbReference type="GO" id="GO:0016604">
    <property type="term" value="C:nuclear body"/>
    <property type="evidence" value="ECO:0007669"/>
    <property type="project" value="Ensembl"/>
</dbReference>
<dbReference type="GO" id="GO:0160240">
    <property type="term" value="P:RNA polymerase II transcription initiation surveillance"/>
    <property type="evidence" value="ECO:0007669"/>
    <property type="project" value="Ensembl"/>
</dbReference>
<comment type="subcellular location">
    <subcellularLocation>
        <location evidence="2">Cytoplasm</location>
    </subcellularLocation>
    <subcellularLocation>
        <location evidence="1">Nucleus</location>
    </subcellularLocation>
</comment>
<dbReference type="GO" id="GO:0007346">
    <property type="term" value="P:regulation of mitotic cell cycle"/>
    <property type="evidence" value="ECO:0007669"/>
    <property type="project" value="Ensembl"/>
</dbReference>
<dbReference type="PANTHER" id="PTHR12955:SF1">
    <property type="entry name" value="INTEGRATOR COMPLEX SUBUNIT 13"/>
    <property type="match status" value="1"/>
</dbReference>
<dbReference type="GO" id="GO:0016180">
    <property type="term" value="P:snRNA processing"/>
    <property type="evidence" value="ECO:0007669"/>
    <property type="project" value="Ensembl"/>
</dbReference>
<keyword evidence="5" id="KW-0498">Mitosis</keyword>
<evidence type="ECO:0000256" key="7">
    <source>
        <dbReference type="ARBA" id="ARBA00023306"/>
    </source>
</evidence>
<evidence type="ECO:0000313" key="10">
    <source>
        <dbReference type="Ensembl" id="ENSMMMP00000020928.1"/>
    </source>
</evidence>
<reference evidence="10" key="2">
    <citation type="submission" date="2025-09" db="UniProtKB">
        <authorList>
            <consortium name="Ensembl"/>
        </authorList>
    </citation>
    <scope>IDENTIFICATION</scope>
</reference>
<evidence type="ECO:0000256" key="2">
    <source>
        <dbReference type="ARBA" id="ARBA00004496"/>
    </source>
</evidence>
<evidence type="ECO:0000256" key="9">
    <source>
        <dbReference type="SAM" id="MobiDB-lite"/>
    </source>
</evidence>
<gene>
    <name evidence="10" type="primary">INTS13</name>
</gene>
<name>A0A8C5ZWU2_MARMA</name>
<proteinExistence type="inferred from homology"/>
<dbReference type="Proteomes" id="UP000694407">
    <property type="component" value="Unplaced"/>
</dbReference>
<evidence type="ECO:0000256" key="6">
    <source>
        <dbReference type="ARBA" id="ARBA00023242"/>
    </source>
</evidence>
<dbReference type="GO" id="GO:0005737">
    <property type="term" value="C:cytoplasm"/>
    <property type="evidence" value="ECO:0007669"/>
    <property type="project" value="UniProtKB-SubCell"/>
</dbReference>
<protein>
    <submittedName>
        <fullName evidence="10">Integrator complex subunit 13</fullName>
    </submittedName>
</protein>
<accession>A0A8C5ZWU2</accession>
<dbReference type="GeneTree" id="ENSGT00390000002793"/>
<reference evidence="10" key="1">
    <citation type="submission" date="2025-08" db="UniProtKB">
        <authorList>
            <consortium name="Ensembl"/>
        </authorList>
    </citation>
    <scope>IDENTIFICATION</scope>
</reference>
<dbReference type="GO" id="GO:0140297">
    <property type="term" value="F:DNA-binding transcription factor binding"/>
    <property type="evidence" value="ECO:0007669"/>
    <property type="project" value="Ensembl"/>
</dbReference>
<dbReference type="GO" id="GO:0051642">
    <property type="term" value="P:centrosome localization"/>
    <property type="evidence" value="ECO:0007669"/>
    <property type="project" value="Ensembl"/>
</dbReference>
<evidence type="ECO:0000256" key="8">
    <source>
        <dbReference type="ARBA" id="ARBA00061603"/>
    </source>
</evidence>
<feature type="compositionally biased region" description="Basic and acidic residues" evidence="9">
    <location>
        <begin position="556"/>
        <end position="628"/>
    </location>
</feature>
<dbReference type="GO" id="GO:0090435">
    <property type="term" value="P:protein localization to nuclear envelope"/>
    <property type="evidence" value="ECO:0007669"/>
    <property type="project" value="Ensembl"/>
</dbReference>
<organism evidence="10 11">
    <name type="scientific">Marmota marmota marmota</name>
    <name type="common">Alpine marmot</name>
    <dbReference type="NCBI Taxonomy" id="9994"/>
    <lineage>
        <taxon>Eukaryota</taxon>
        <taxon>Metazoa</taxon>
        <taxon>Chordata</taxon>
        <taxon>Craniata</taxon>
        <taxon>Vertebrata</taxon>
        <taxon>Euteleostomi</taxon>
        <taxon>Mammalia</taxon>
        <taxon>Eutheria</taxon>
        <taxon>Euarchontoglires</taxon>
        <taxon>Glires</taxon>
        <taxon>Rodentia</taxon>
        <taxon>Sciuromorpha</taxon>
        <taxon>Sciuridae</taxon>
        <taxon>Xerinae</taxon>
        <taxon>Marmotini</taxon>
        <taxon>Marmota</taxon>
    </lineage>
</organism>
<keyword evidence="11" id="KW-1185">Reference proteome</keyword>
<dbReference type="GO" id="GO:0032039">
    <property type="term" value="C:integrator complex"/>
    <property type="evidence" value="ECO:0007669"/>
    <property type="project" value="Ensembl"/>
</dbReference>
<keyword evidence="3" id="KW-0963">Cytoplasm</keyword>
<dbReference type="GO" id="GO:0160232">
    <property type="term" value="C:INTAC complex"/>
    <property type="evidence" value="ECO:0007669"/>
    <property type="project" value="Ensembl"/>
</dbReference>
<sequence length="720" mass="82226">MKIFSESHKTVFVVDHCPYMAESCRQHVEFDMLVKNRTQGIIPLAPISKSLWTCSVESSMEYCRIMYDIFPFKKLVNFIVSDSGAHVLNSWTQEDQNLQELMAALAAVGPPNPRADPECCSILHGLVAAVETLCKITEYQHEARTLLMENAERVGNRGRIICITNAKSDSHVRMLEDCVQETIHEHNKLAANSDHLMQIQKCELVLIHTYPVGEDSLVSDRPKKELSPVLTSEVHSVRAGRHLATKLNILVQQHFDLASTTITNIPMKEEQHANTSANYDVELLHHKDAHVDFLKSGDTHLGGSSREGPFKETITLKWCTPRTNNIGRYLKTIEREKNKSKDSFLLLTGRSVLLEQPRKSGSKVISHMLSSHGGEIFLHVLSSSRSILEDPPSISEGCGGRVTDYRITDFGEFMRENRLTPFLDPRYKIDGNLEIPLERAKDQLEKHTRYWPMIISQTTIFNMQAVVPLASVIVKESLTEEDVLNCQKTIYNLVDMERKNDPLPISTVGTRGKGPKRDEQYRIMWNELETLVRAHINNSEKHQRVLECLMACRSKPPEEEERKKRGRKREDKEDKSEKAVKDYEQEKPWQDSERLKGILERGKEELAEAEIIKDSPDSPEPPNKKPLVEMDETPQVEKSKGPVSLLSLWSNRINTANSRKHQEFAGRLNSVNNRAELYQHLKEENGCVLFILEIDFVNCLYSCIIHYLMETTENGKASRQ</sequence>